<feature type="domain" description="CobN/magnesium chelatase" evidence="3">
    <location>
        <begin position="261"/>
        <end position="1330"/>
    </location>
</feature>
<evidence type="ECO:0000256" key="2">
    <source>
        <dbReference type="SAM" id="Phobius"/>
    </source>
</evidence>
<reference evidence="4" key="1">
    <citation type="submission" date="2022-12" db="EMBL/GenBank/DDBJ databases">
        <title>Reclassification of two methanogenic archaea species isolated from the Kolyma lowland permafrost.</title>
        <authorList>
            <person name="Trubitsyn V.E."/>
            <person name="Rivkina E.M."/>
            <person name="Shcherbakova V.A."/>
        </authorList>
    </citation>
    <scope>NUCLEOTIDE SEQUENCE</scope>
    <source>
        <strain evidence="4">MK4</strain>
    </source>
</reference>
<feature type="compositionally biased region" description="Low complexity" evidence="1">
    <location>
        <begin position="1394"/>
        <end position="1438"/>
    </location>
</feature>
<dbReference type="CDD" id="cd10150">
    <property type="entry name" value="CobN_like"/>
    <property type="match status" value="1"/>
</dbReference>
<feature type="region of interest" description="Disordered" evidence="1">
    <location>
        <begin position="1383"/>
        <end position="1452"/>
    </location>
</feature>
<feature type="transmembrane region" description="Helical" evidence="2">
    <location>
        <begin position="1457"/>
        <end position="1476"/>
    </location>
</feature>
<evidence type="ECO:0000256" key="1">
    <source>
        <dbReference type="SAM" id="MobiDB-lite"/>
    </source>
</evidence>
<feature type="compositionally biased region" description="Polar residues" evidence="1">
    <location>
        <begin position="1383"/>
        <end position="1393"/>
    </location>
</feature>
<feature type="region of interest" description="Disordered" evidence="1">
    <location>
        <begin position="46"/>
        <end position="66"/>
    </location>
</feature>
<accession>A0A9E5DMB6</accession>
<dbReference type="PANTHER" id="PTHR44119">
    <property type="entry name" value="MAGNESIUM-CHELATASE SUBUNIT CHLH, CHLOROPLASTIC"/>
    <property type="match status" value="1"/>
</dbReference>
<dbReference type="SUPFAM" id="SSF49464">
    <property type="entry name" value="Carboxypeptidase regulatory domain-like"/>
    <property type="match status" value="1"/>
</dbReference>
<dbReference type="PANTHER" id="PTHR44119:SF4">
    <property type="entry name" value="AEROBIC COBALTOCHELATASE SUBUNIT COBN"/>
    <property type="match status" value="1"/>
</dbReference>
<keyword evidence="4" id="KW-0436">Ligase</keyword>
<dbReference type="InterPro" id="IPR008969">
    <property type="entry name" value="CarboxyPept-like_regulatory"/>
</dbReference>
<dbReference type="InterPro" id="IPR003672">
    <property type="entry name" value="CobN/Mg_chltase"/>
</dbReference>
<dbReference type="GO" id="GO:0051116">
    <property type="term" value="F:cobaltochelatase activity"/>
    <property type="evidence" value="ECO:0007669"/>
    <property type="project" value="UniProtKB-EC"/>
</dbReference>
<protein>
    <submittedName>
        <fullName evidence="4">Cobaltochelatase subunit CobN</fullName>
        <ecNumber evidence="4">6.6.1.2</ecNumber>
    </submittedName>
</protein>
<evidence type="ECO:0000313" key="4">
    <source>
        <dbReference type="EMBL" id="MCZ3371102.1"/>
    </source>
</evidence>
<dbReference type="RefSeq" id="WP_048082195.1">
    <property type="nucleotide sequence ID" value="NZ_JAPVES010000024.1"/>
</dbReference>
<dbReference type="Pfam" id="PF02514">
    <property type="entry name" value="CobN-Mg_chel"/>
    <property type="match status" value="1"/>
</dbReference>
<name>A0A9E5DMB6_9EURY</name>
<organism evidence="4">
    <name type="scientific">Methanobacterium veterum</name>
    <dbReference type="NCBI Taxonomy" id="408577"/>
    <lineage>
        <taxon>Archaea</taxon>
        <taxon>Methanobacteriati</taxon>
        <taxon>Methanobacteriota</taxon>
        <taxon>Methanomada group</taxon>
        <taxon>Methanobacteria</taxon>
        <taxon>Methanobacteriales</taxon>
        <taxon>Methanobacteriaceae</taxon>
        <taxon>Methanobacterium</taxon>
    </lineage>
</organism>
<evidence type="ECO:0000259" key="3">
    <source>
        <dbReference type="Pfam" id="PF02514"/>
    </source>
</evidence>
<keyword evidence="2" id="KW-0812">Transmembrane</keyword>
<dbReference type="Gene3D" id="2.60.40.1120">
    <property type="entry name" value="Carboxypeptidase-like, regulatory domain"/>
    <property type="match status" value="1"/>
</dbReference>
<gene>
    <name evidence="4" type="ORF">O3H35_00470</name>
</gene>
<feature type="transmembrane region" description="Helical" evidence="2">
    <location>
        <begin position="21"/>
        <end position="41"/>
    </location>
</feature>
<sequence length="1487" mass="163695">MFPKPQKIENFLEVKSIKKQVILLITTFVFILALCGAVSAANTTTGGDSGGTINSTDLNNSSQKNSSLKEVRITGHVLDCVTSKPFPGVNVTVSGNGNKLSVTQTNGEGKYELKFLSNLTQFNVTASYTGHKSSSQLVNTTLNTSNNSMQGTANFKLGKPKAVFLFTSSSAISNTLMNALDQNTHFTSEVYLLKNLPAGLNLTKYDLVFIDYLYTSTPNLDKITPLIEEAKAKNIPVIITTTYYMSNPTNVDSAKLSAIRQYWTNLSPENAKNMIKYISVNFLGVKDTYQAPGTVVKVGIYHPDADKVFSNLTSYLAWYKKYNSNKPTVAVMFGQFSYNKADTTAVDALIRGFEAKGYNVIPYFLDHETYPLGQVDINTFLVYKGKFLPDLVVHYRAAGWDMIRSYNDTMAELISMNVPIIKALTYEDSYEKWLNATQGIGSATFAYSVTNGEKQGIIDPIVVATTETDSKGIAQTVPITRQINWIIDRSIAQINLKYKSNANKKVAIIYWTSQPGLSSGVSAGHLDAYASLVNLLQALKDSGYNLGNKKIPTADELAVIIRNQGSNIGNWAPGDLKKLVENYPVVLVPESQYLAWFNKLNAAKRQEVIDAWGEAPGDIMVYTKNGVRYLVLPVIQYGNIILAPEPSRGYTQNGEVMYHSGTIPPTHQYLAFYFWLNNVYKADALIDFGRHGTVAWLPGKSATGLDCENDWPAIVSQDMPVIYLFTVEGSESTLPQRRQGAVMISHLIPTMTISGLYGNLTTLNQKLNTYFDQSTSASIKAELKSTILQLTKTLHLDEDMNVNLSTIKDFDQFAIELQDYLQEMESEYITLGLHVLGEPPKGNYSIYMVQSLLGYQFRDYMNANKLTDDQVYLLLEKVLFDKMSAEDAQKSVLNQTKTDLTAYLNLAIIYMNNLALATNEINSTLKALNGGYIPAFNIGDPITNPNVLPTGNNMYSFDPRTVPTKEAWNIAVKLVDEMLSSYYKQHGKYPEKVAFMLWATHSIQDKGVMEAEILYLMGLKPTWDSNGYVNGTEVIPNLGRPMIDVVITTTSLYLNDYKCVLDVLDAAVRYAATINSTTNYVKTHSDGIYQMLIKKGYSDEDAKQLSMSRIFSQEPGNHHNPLTEVTLGKSGDNMQAVIDTYINTFGYLYGSNATSQILVDLYTAILNGTDMAVFSRDVNANDLLGDDDYYAYFGGLGAAITKITGTAPVMVINNLENPDKPKTETLAESIARDLRTSYFNPTWISALISQGPGAASRFLDITNLLAWDILNPGTATSNQFQAIYDIYVRDSLNLGLNDYFKRNNPYTQQAIMYNLMQAIHSNRWNADAATKRALSNAWAVSVNANGLTGDPLDMDIVNEALQNMDTVLVDGVKSKLYASTQNPAFATSNPSKPQQGGSTSTGGTSSPGQISSGVTYASAASSTQSSQESQSGAGNQGQKAYEITKPETSSGSSEDTMLAAILGVILILGLIGAGYFRKDIPNLFKRK</sequence>
<comment type="caution">
    <text evidence="4">The sequence shown here is derived from an EMBL/GenBank/DDBJ whole genome shotgun (WGS) entry which is preliminary data.</text>
</comment>
<proteinExistence type="predicted"/>
<keyword evidence="2" id="KW-1133">Transmembrane helix</keyword>
<dbReference type="EMBL" id="JAPVES010000024">
    <property type="protein sequence ID" value="MCZ3371102.1"/>
    <property type="molecule type" value="Genomic_DNA"/>
</dbReference>
<dbReference type="EC" id="6.6.1.2" evidence="4"/>
<feature type="compositionally biased region" description="Polar residues" evidence="1">
    <location>
        <begin position="46"/>
        <end position="57"/>
    </location>
</feature>
<keyword evidence="2" id="KW-0472">Membrane</keyword>
<dbReference type="Proteomes" id="UP001074446">
    <property type="component" value="Unassembled WGS sequence"/>
</dbReference>